<organism evidence="2 3">
    <name type="scientific">Aliidongia dinghuensis</name>
    <dbReference type="NCBI Taxonomy" id="1867774"/>
    <lineage>
        <taxon>Bacteria</taxon>
        <taxon>Pseudomonadati</taxon>
        <taxon>Pseudomonadota</taxon>
        <taxon>Alphaproteobacteria</taxon>
        <taxon>Rhodospirillales</taxon>
        <taxon>Dongiaceae</taxon>
        <taxon>Aliidongia</taxon>
    </lineage>
</organism>
<sequence length="343" mass="36933">MPVNFDFGSLIGFVGPVALLVAILAFIRISGMLRYIPNSRIGIVEKLWSATGSLKSGIIALKGEAGYQPDIRRGGFHLFAPFSYRIHLSDLVSVPQNTIAYVYACDGETLGATQTLASNAVAADFHDVRAFLTNGGQKGLQRKILREGLHAINLAQFIVLTAERTYALTIGGNQQKMLDEMRADIERRDGFVPLVIRDGEDQIGVVTIHDGPSLPSGEIIAPEIGTDSTRPETFHNGFQDPEKFLKAGGFRGRQLQVLTEGTYYLNRLFSTVELIDKTIVPVGYAGVVVSYTGPAGADLTGADYKHGQLVAKGCRGVLKDPLLLTRTWVSSASAAPATAAKGR</sequence>
<keyword evidence="3" id="KW-1185">Reference proteome</keyword>
<dbReference type="AlphaFoldDB" id="A0A8J2Z1A8"/>
<keyword evidence="1" id="KW-0812">Transmembrane</keyword>
<evidence type="ECO:0008006" key="4">
    <source>
        <dbReference type="Google" id="ProtNLM"/>
    </source>
</evidence>
<gene>
    <name evidence="2" type="ORF">GCM10011611_60960</name>
</gene>
<accession>A0A8J2Z1A8</accession>
<dbReference type="Proteomes" id="UP000646365">
    <property type="component" value="Unassembled WGS sequence"/>
</dbReference>
<dbReference type="EMBL" id="BMJQ01000023">
    <property type="protein sequence ID" value="GGF46286.1"/>
    <property type="molecule type" value="Genomic_DNA"/>
</dbReference>
<keyword evidence="1" id="KW-1133">Transmembrane helix</keyword>
<evidence type="ECO:0000313" key="3">
    <source>
        <dbReference type="Proteomes" id="UP000646365"/>
    </source>
</evidence>
<feature type="transmembrane region" description="Helical" evidence="1">
    <location>
        <begin position="6"/>
        <end position="27"/>
    </location>
</feature>
<reference evidence="2" key="2">
    <citation type="submission" date="2020-09" db="EMBL/GenBank/DDBJ databases">
        <authorList>
            <person name="Sun Q."/>
            <person name="Zhou Y."/>
        </authorList>
    </citation>
    <scope>NUCLEOTIDE SEQUENCE</scope>
    <source>
        <strain evidence="2">CGMCC 1.15725</strain>
    </source>
</reference>
<evidence type="ECO:0000256" key="1">
    <source>
        <dbReference type="SAM" id="Phobius"/>
    </source>
</evidence>
<proteinExistence type="predicted"/>
<reference evidence="2" key="1">
    <citation type="journal article" date="2014" name="Int. J. Syst. Evol. Microbiol.">
        <title>Complete genome sequence of Corynebacterium casei LMG S-19264T (=DSM 44701T), isolated from a smear-ripened cheese.</title>
        <authorList>
            <consortium name="US DOE Joint Genome Institute (JGI-PGF)"/>
            <person name="Walter F."/>
            <person name="Albersmeier A."/>
            <person name="Kalinowski J."/>
            <person name="Ruckert C."/>
        </authorList>
    </citation>
    <scope>NUCLEOTIDE SEQUENCE</scope>
    <source>
        <strain evidence="2">CGMCC 1.15725</strain>
    </source>
</reference>
<keyword evidence="1" id="KW-0472">Membrane</keyword>
<evidence type="ECO:0000313" key="2">
    <source>
        <dbReference type="EMBL" id="GGF46286.1"/>
    </source>
</evidence>
<comment type="caution">
    <text evidence="2">The sequence shown here is derived from an EMBL/GenBank/DDBJ whole genome shotgun (WGS) entry which is preliminary data.</text>
</comment>
<dbReference type="RefSeq" id="WP_189051972.1">
    <property type="nucleotide sequence ID" value="NZ_BMJQ01000023.1"/>
</dbReference>
<name>A0A8J2Z1A8_9PROT</name>
<protein>
    <recommendedName>
        <fullName evidence="4">Flotillin family protein</fullName>
    </recommendedName>
</protein>